<dbReference type="EMBL" id="BAAAPU010000007">
    <property type="protein sequence ID" value="GAA1984046.1"/>
    <property type="molecule type" value="Genomic_DNA"/>
</dbReference>
<dbReference type="PROSITE" id="PS50043">
    <property type="entry name" value="HTH_LUXR_2"/>
    <property type="match status" value="1"/>
</dbReference>
<dbReference type="CDD" id="cd06170">
    <property type="entry name" value="LuxR_C_like"/>
    <property type="match status" value="1"/>
</dbReference>
<dbReference type="PRINTS" id="PR00111">
    <property type="entry name" value="ABHYDROLASE"/>
</dbReference>
<dbReference type="Gene3D" id="3.40.50.1820">
    <property type="entry name" value="alpha/beta hydrolase"/>
    <property type="match status" value="1"/>
</dbReference>
<dbReference type="RefSeq" id="WP_344063253.1">
    <property type="nucleotide sequence ID" value="NZ_BAAAPU010000007.1"/>
</dbReference>
<dbReference type="Proteomes" id="UP001500013">
    <property type="component" value="Unassembled WGS sequence"/>
</dbReference>
<accession>A0ABN2SCL8</accession>
<evidence type="ECO:0000313" key="2">
    <source>
        <dbReference type="EMBL" id="GAA1984046.1"/>
    </source>
</evidence>
<gene>
    <name evidence="2" type="ORF">GCM10009817_26840</name>
</gene>
<dbReference type="Pfam" id="PF00561">
    <property type="entry name" value="Abhydrolase_1"/>
    <property type="match status" value="1"/>
</dbReference>
<organism evidence="2 3">
    <name type="scientific">Terrabacter lapilli</name>
    <dbReference type="NCBI Taxonomy" id="436231"/>
    <lineage>
        <taxon>Bacteria</taxon>
        <taxon>Bacillati</taxon>
        <taxon>Actinomycetota</taxon>
        <taxon>Actinomycetes</taxon>
        <taxon>Micrococcales</taxon>
        <taxon>Intrasporangiaceae</taxon>
        <taxon>Terrabacter</taxon>
    </lineage>
</organism>
<feature type="domain" description="HTH luxR-type" evidence="1">
    <location>
        <begin position="275"/>
        <end position="340"/>
    </location>
</feature>
<dbReference type="Pfam" id="PF00196">
    <property type="entry name" value="GerE"/>
    <property type="match status" value="1"/>
</dbReference>
<dbReference type="SUPFAM" id="SSF53474">
    <property type="entry name" value="alpha/beta-Hydrolases"/>
    <property type="match status" value="1"/>
</dbReference>
<keyword evidence="3" id="KW-1185">Reference proteome</keyword>
<proteinExistence type="predicted"/>
<dbReference type="InterPro" id="IPR036388">
    <property type="entry name" value="WH-like_DNA-bd_sf"/>
</dbReference>
<dbReference type="PANTHER" id="PTHR43433">
    <property type="entry name" value="HYDROLASE, ALPHA/BETA FOLD FAMILY PROTEIN"/>
    <property type="match status" value="1"/>
</dbReference>
<sequence>MGQAIGAVRLAGGTRVAYATSGGGPPLLFVPGWVSHLELGWALAPERRFYEGLSQGRTLVRYDRPGCGLSDPAPDRDLVGLELEVIAAVTARLGLERFDVLGTSMSVPLAVTWARSRPETVDRLVLYGGWVDGDRIADPVVRAHMLGLVREHWGLGSELLTGFFAPDADAAFRASLAAHQRHSASASDAERLLGACYSMSVADDLAGIGARTYVIHREGDRAAPVREARRLADGIPGAQLTLLPGRAHMPFDGDVDGLLAVIRECLDLPALPPAPPSAAAVLTARQLQVARLVADGLSNRAIARELVLSERSVESHVDRIRARLGFRSRAQVAAWYATTYP</sequence>
<dbReference type="InterPro" id="IPR029058">
    <property type="entry name" value="AB_hydrolase_fold"/>
</dbReference>
<dbReference type="SMART" id="SM00421">
    <property type="entry name" value="HTH_LUXR"/>
    <property type="match status" value="1"/>
</dbReference>
<keyword evidence="2" id="KW-0378">Hydrolase</keyword>
<dbReference type="InterPro" id="IPR050471">
    <property type="entry name" value="AB_hydrolase"/>
</dbReference>
<dbReference type="InterPro" id="IPR000073">
    <property type="entry name" value="AB_hydrolase_1"/>
</dbReference>
<dbReference type="PROSITE" id="PS00622">
    <property type="entry name" value="HTH_LUXR_1"/>
    <property type="match status" value="1"/>
</dbReference>
<dbReference type="GO" id="GO:0016787">
    <property type="term" value="F:hydrolase activity"/>
    <property type="evidence" value="ECO:0007669"/>
    <property type="project" value="UniProtKB-KW"/>
</dbReference>
<dbReference type="SUPFAM" id="SSF46894">
    <property type="entry name" value="C-terminal effector domain of the bipartite response regulators"/>
    <property type="match status" value="1"/>
</dbReference>
<name>A0ABN2SCL8_9MICO</name>
<dbReference type="InterPro" id="IPR000792">
    <property type="entry name" value="Tscrpt_reg_LuxR_C"/>
</dbReference>
<comment type="caution">
    <text evidence="2">The sequence shown here is derived from an EMBL/GenBank/DDBJ whole genome shotgun (WGS) entry which is preliminary data.</text>
</comment>
<dbReference type="InterPro" id="IPR016032">
    <property type="entry name" value="Sig_transdc_resp-reg_C-effctor"/>
</dbReference>
<evidence type="ECO:0000313" key="3">
    <source>
        <dbReference type="Proteomes" id="UP001500013"/>
    </source>
</evidence>
<dbReference type="PANTHER" id="PTHR43433:SF8">
    <property type="entry name" value="BIFUNCTIONAL LIPASE_ADENYLATE CYCLASE LIPJ"/>
    <property type="match status" value="1"/>
</dbReference>
<evidence type="ECO:0000259" key="1">
    <source>
        <dbReference type="PROSITE" id="PS50043"/>
    </source>
</evidence>
<dbReference type="PRINTS" id="PR00038">
    <property type="entry name" value="HTHLUXR"/>
</dbReference>
<protein>
    <submittedName>
        <fullName evidence="2">Alpha/beta fold hydrolase</fullName>
    </submittedName>
</protein>
<reference evidence="2 3" key="1">
    <citation type="journal article" date="2019" name="Int. J. Syst. Evol. Microbiol.">
        <title>The Global Catalogue of Microorganisms (GCM) 10K type strain sequencing project: providing services to taxonomists for standard genome sequencing and annotation.</title>
        <authorList>
            <consortium name="The Broad Institute Genomics Platform"/>
            <consortium name="The Broad Institute Genome Sequencing Center for Infectious Disease"/>
            <person name="Wu L."/>
            <person name="Ma J."/>
        </authorList>
    </citation>
    <scope>NUCLEOTIDE SEQUENCE [LARGE SCALE GENOMIC DNA]</scope>
    <source>
        <strain evidence="2 3">JCM 15628</strain>
    </source>
</reference>
<dbReference type="Gene3D" id="1.10.10.10">
    <property type="entry name" value="Winged helix-like DNA-binding domain superfamily/Winged helix DNA-binding domain"/>
    <property type="match status" value="1"/>
</dbReference>